<feature type="domain" description="CAAX prenyl protease 2/Lysostaphin resistance protein A-like" evidence="2">
    <location>
        <begin position="74"/>
        <end position="172"/>
    </location>
</feature>
<proteinExistence type="predicted"/>
<gene>
    <name evidence="3" type="ORF">K0O23_16395</name>
</gene>
<feature type="transmembrane region" description="Helical" evidence="1">
    <location>
        <begin position="36"/>
        <end position="56"/>
    </location>
</feature>
<comment type="caution">
    <text evidence="3">The sequence shown here is derived from an EMBL/GenBank/DDBJ whole genome shotgun (WGS) entry which is preliminary data.</text>
</comment>
<keyword evidence="1" id="KW-0812">Transmembrane</keyword>
<evidence type="ECO:0000256" key="1">
    <source>
        <dbReference type="SAM" id="Phobius"/>
    </source>
</evidence>
<feature type="transmembrane region" description="Helical" evidence="1">
    <location>
        <begin position="203"/>
        <end position="221"/>
    </location>
</feature>
<dbReference type="EMBL" id="JAHYXK010000017">
    <property type="protein sequence ID" value="MBW7468658.1"/>
    <property type="molecule type" value="Genomic_DNA"/>
</dbReference>
<dbReference type="RefSeq" id="WP_219878530.1">
    <property type="nucleotide sequence ID" value="NZ_JAHYXK010000017.1"/>
</dbReference>
<protein>
    <submittedName>
        <fullName evidence="3">CPBP family intramembrane metalloprotease</fullName>
    </submittedName>
</protein>
<keyword evidence="4" id="KW-1185">Reference proteome</keyword>
<keyword evidence="3" id="KW-0645">Protease</keyword>
<sequence>MLGNIVILVITWFLLRLEHKQLKNALGLTPPLYRLLQFSLGLLATAILAILIKYTFSFAANFAWVPATSISSGYLLTGLYTVINSVVYEELLFRGYILYKAIGYLGECKANFLSAAAFGIYYWFTFGILGAPVVMAWVFFYTGVWGLMFAYSYSRTRSLALPVGLHLGWNLVDQYVFSGDRLSLFEPVTTIHTQYLSSLQNMLYLYLPTLGFAVIVIVLLSKTHAAYKVR</sequence>
<name>A0ABS7CXY7_9BACT</name>
<dbReference type="Pfam" id="PF02517">
    <property type="entry name" value="Rce1-like"/>
    <property type="match status" value="1"/>
</dbReference>
<keyword evidence="3" id="KW-0378">Hydrolase</keyword>
<reference evidence="3 4" key="1">
    <citation type="journal article" date="2016" name="Int. J. Syst. Evol. Microbiol.">
        <title>Pontibacter aydingkolensis sp. nov., isolated from soil of a salt lake.</title>
        <authorList>
            <person name="Osman G."/>
            <person name="Zhang T."/>
            <person name="Lou K."/>
            <person name="Gao Y."/>
            <person name="Chang W."/>
            <person name="Lin Q."/>
            <person name="Yang H.M."/>
            <person name="Huo X.D."/>
            <person name="Wang N."/>
        </authorList>
    </citation>
    <scope>NUCLEOTIDE SEQUENCE [LARGE SCALE GENOMIC DNA]</scope>
    <source>
        <strain evidence="3 4">KACC 19255</strain>
    </source>
</reference>
<evidence type="ECO:0000313" key="4">
    <source>
        <dbReference type="Proteomes" id="UP000813018"/>
    </source>
</evidence>
<accession>A0ABS7CXY7</accession>
<dbReference type="Proteomes" id="UP000813018">
    <property type="component" value="Unassembled WGS sequence"/>
</dbReference>
<feature type="transmembrane region" description="Helical" evidence="1">
    <location>
        <begin position="120"/>
        <end position="147"/>
    </location>
</feature>
<evidence type="ECO:0000313" key="3">
    <source>
        <dbReference type="EMBL" id="MBW7468658.1"/>
    </source>
</evidence>
<organism evidence="3 4">
    <name type="scientific">Pontibacter aydingkolensis</name>
    <dbReference type="NCBI Taxonomy" id="1911536"/>
    <lineage>
        <taxon>Bacteria</taxon>
        <taxon>Pseudomonadati</taxon>
        <taxon>Bacteroidota</taxon>
        <taxon>Cytophagia</taxon>
        <taxon>Cytophagales</taxon>
        <taxon>Hymenobacteraceae</taxon>
        <taxon>Pontibacter</taxon>
    </lineage>
</organism>
<dbReference type="GO" id="GO:0008237">
    <property type="term" value="F:metallopeptidase activity"/>
    <property type="evidence" value="ECO:0007669"/>
    <property type="project" value="UniProtKB-KW"/>
</dbReference>
<evidence type="ECO:0000259" key="2">
    <source>
        <dbReference type="Pfam" id="PF02517"/>
    </source>
</evidence>
<keyword evidence="1" id="KW-0472">Membrane</keyword>
<keyword evidence="3" id="KW-0482">Metalloprotease</keyword>
<keyword evidence="1" id="KW-1133">Transmembrane helix</keyword>
<dbReference type="InterPro" id="IPR003675">
    <property type="entry name" value="Rce1/LyrA-like_dom"/>
</dbReference>